<gene>
    <name evidence="2" type="ORF">OD750_027365</name>
</gene>
<sequence>MRPYCCGLLAVALALSACATRAPRPAAPPTPAAKPPVAAPVAPAQAVAPATKKPPVAKASAAPEVKVLPPAGYENEKTRLKQALAKNAANTLAPDDVGYTLDVLHGRLRQEVGKSAHIAREADRIVIDLSGLLGFASGADQVDAAGRQRLEALARVLVEYRATFVSVLVRDGEPSQPSDRRALALARVLIQSGVARQRIVVIGQDANAGVASVARTALMIEAIVRGG</sequence>
<evidence type="ECO:0008006" key="4">
    <source>
        <dbReference type="Google" id="ProtNLM"/>
    </source>
</evidence>
<dbReference type="AlphaFoldDB" id="A0A9X3YRB3"/>
<feature type="signal peptide" evidence="1">
    <location>
        <begin position="1"/>
        <end position="19"/>
    </location>
</feature>
<evidence type="ECO:0000313" key="3">
    <source>
        <dbReference type="Proteomes" id="UP001139971"/>
    </source>
</evidence>
<feature type="chain" id="PRO_5040967974" description="OmpA family protein" evidence="1">
    <location>
        <begin position="20"/>
        <end position="227"/>
    </location>
</feature>
<dbReference type="EMBL" id="JAOVZO020000023">
    <property type="protein sequence ID" value="MDC8016264.1"/>
    <property type="molecule type" value="Genomic_DNA"/>
</dbReference>
<protein>
    <recommendedName>
        <fullName evidence="4">OmpA family protein</fullName>
    </recommendedName>
</protein>
<comment type="caution">
    <text evidence="2">The sequence shown here is derived from an EMBL/GenBank/DDBJ whole genome shotgun (WGS) entry which is preliminary data.</text>
</comment>
<dbReference type="Proteomes" id="UP001139971">
    <property type="component" value="Unassembled WGS sequence"/>
</dbReference>
<keyword evidence="3" id="KW-1185">Reference proteome</keyword>
<dbReference type="PROSITE" id="PS51257">
    <property type="entry name" value="PROKAR_LIPOPROTEIN"/>
    <property type="match status" value="1"/>
</dbReference>
<dbReference type="Gene3D" id="3.30.1330.60">
    <property type="entry name" value="OmpA-like domain"/>
    <property type="match status" value="1"/>
</dbReference>
<dbReference type="SUPFAM" id="SSF103088">
    <property type="entry name" value="OmpA-like"/>
    <property type="match status" value="1"/>
</dbReference>
<evidence type="ECO:0000313" key="2">
    <source>
        <dbReference type="EMBL" id="MDC8016264.1"/>
    </source>
</evidence>
<dbReference type="InterPro" id="IPR036737">
    <property type="entry name" value="OmpA-like_sf"/>
</dbReference>
<reference evidence="2" key="1">
    <citation type="submission" date="2023-02" db="EMBL/GenBank/DDBJ databases">
        <title>Tahibacter soli sp. nov. isolated from soil.</title>
        <authorList>
            <person name="Baek J.H."/>
            <person name="Lee J.K."/>
            <person name="Choi D.G."/>
            <person name="Jeon C.O."/>
        </authorList>
    </citation>
    <scope>NUCLEOTIDE SEQUENCE</scope>
    <source>
        <strain evidence="2">BL</strain>
    </source>
</reference>
<keyword evidence="1" id="KW-0732">Signal</keyword>
<name>A0A9X3YRB3_9GAMM</name>
<proteinExistence type="predicted"/>
<dbReference type="RefSeq" id="WP_263542457.1">
    <property type="nucleotide sequence ID" value="NZ_JAOVZO020000023.1"/>
</dbReference>
<organism evidence="2 3">
    <name type="scientific">Tahibacter soli</name>
    <dbReference type="NCBI Taxonomy" id="2983605"/>
    <lineage>
        <taxon>Bacteria</taxon>
        <taxon>Pseudomonadati</taxon>
        <taxon>Pseudomonadota</taxon>
        <taxon>Gammaproteobacteria</taxon>
        <taxon>Lysobacterales</taxon>
        <taxon>Rhodanobacteraceae</taxon>
        <taxon>Tahibacter</taxon>
    </lineage>
</organism>
<accession>A0A9X3YRB3</accession>
<evidence type="ECO:0000256" key="1">
    <source>
        <dbReference type="SAM" id="SignalP"/>
    </source>
</evidence>